<evidence type="ECO:0000256" key="1">
    <source>
        <dbReference type="SAM" id="Phobius"/>
    </source>
</evidence>
<feature type="transmembrane region" description="Helical" evidence="1">
    <location>
        <begin position="171"/>
        <end position="198"/>
    </location>
</feature>
<feature type="transmembrane region" description="Helical" evidence="1">
    <location>
        <begin position="477"/>
        <end position="496"/>
    </location>
</feature>
<protein>
    <submittedName>
        <fullName evidence="2">Uncharacterized protein</fullName>
    </submittedName>
</protein>
<organism evidence="2 3">
    <name type="scientific">Physocladia obscura</name>
    <dbReference type="NCBI Taxonomy" id="109957"/>
    <lineage>
        <taxon>Eukaryota</taxon>
        <taxon>Fungi</taxon>
        <taxon>Fungi incertae sedis</taxon>
        <taxon>Chytridiomycota</taxon>
        <taxon>Chytridiomycota incertae sedis</taxon>
        <taxon>Chytridiomycetes</taxon>
        <taxon>Chytridiales</taxon>
        <taxon>Chytriomycetaceae</taxon>
        <taxon>Physocladia</taxon>
    </lineage>
</organism>
<gene>
    <name evidence="2" type="ORF">HK100_012484</name>
</gene>
<evidence type="ECO:0000313" key="2">
    <source>
        <dbReference type="EMBL" id="KAJ3138520.1"/>
    </source>
</evidence>
<sequence>MSTLDDCGDDKILPLAILPRIEIERVLTVLIPAIVVAVSMARIGTATGSTFVVLSATIHEAMAFIIFGMNLIWTKSLDERIGAYNATHGKAIGQFKLGRKAATLAATVIALGTAVSFAAPFAMKHLPVALSIVIFLFFQLCAALVWSSDLLGVSPSEGKRTAFRAIQHSKLLPSCFLVNLILFFLMLVIFTSYVASLYLSVSGSGPMQRLIPSLKSTGSVTILPYITMMDPGMLQDQPSLVQSTVCMLLPDYNYFYNGTSVPCTLEWTSATSFIAGWNLCDPNSLNNSYATNAQNAKNISGITCAMSNLTDTRYPDLASIGVSSTCTDWLCTSNFWATCTPYGSGAWDTNEPNFACGVSESECYNIPCGEFYSIVDNGNDGQGLQSANAIYLGKYSSAIVRSLLPLIINTLTATVNDAAGNARKFPKMFGIFACADSAGVLDGGMGILAKSCWMLALLFYSNSDALVLFYFTGNYMTAFWVFRGFFLVFGCLGLAML</sequence>
<dbReference type="Proteomes" id="UP001211907">
    <property type="component" value="Unassembled WGS sequence"/>
</dbReference>
<dbReference type="EMBL" id="JADGJH010000090">
    <property type="protein sequence ID" value="KAJ3138520.1"/>
    <property type="molecule type" value="Genomic_DNA"/>
</dbReference>
<keyword evidence="1" id="KW-0812">Transmembrane</keyword>
<feature type="transmembrane region" description="Helical" evidence="1">
    <location>
        <begin position="26"/>
        <end position="45"/>
    </location>
</feature>
<name>A0AAD5XKI8_9FUNG</name>
<reference evidence="2" key="1">
    <citation type="submission" date="2020-05" db="EMBL/GenBank/DDBJ databases">
        <title>Phylogenomic resolution of chytrid fungi.</title>
        <authorList>
            <person name="Stajich J.E."/>
            <person name="Amses K."/>
            <person name="Simmons R."/>
            <person name="Seto K."/>
            <person name="Myers J."/>
            <person name="Bonds A."/>
            <person name="Quandt C.A."/>
            <person name="Barry K."/>
            <person name="Liu P."/>
            <person name="Grigoriev I."/>
            <person name="Longcore J.E."/>
            <person name="James T.Y."/>
        </authorList>
    </citation>
    <scope>NUCLEOTIDE SEQUENCE</scope>
    <source>
        <strain evidence="2">JEL0513</strain>
    </source>
</reference>
<keyword evidence="3" id="KW-1185">Reference proteome</keyword>
<comment type="caution">
    <text evidence="2">The sequence shown here is derived from an EMBL/GenBank/DDBJ whole genome shotgun (WGS) entry which is preliminary data.</text>
</comment>
<proteinExistence type="predicted"/>
<keyword evidence="1" id="KW-1133">Transmembrane helix</keyword>
<evidence type="ECO:0000313" key="3">
    <source>
        <dbReference type="Proteomes" id="UP001211907"/>
    </source>
</evidence>
<keyword evidence="1" id="KW-0472">Membrane</keyword>
<feature type="transmembrane region" description="Helical" evidence="1">
    <location>
        <begin position="51"/>
        <end position="73"/>
    </location>
</feature>
<dbReference type="AlphaFoldDB" id="A0AAD5XKI8"/>
<accession>A0AAD5XKI8</accession>
<feature type="transmembrane region" description="Helical" evidence="1">
    <location>
        <begin position="128"/>
        <end position="151"/>
    </location>
</feature>
<feature type="transmembrane region" description="Helical" evidence="1">
    <location>
        <begin position="101"/>
        <end position="122"/>
    </location>
</feature>